<keyword evidence="1" id="KW-0614">Plasmid</keyword>
<organism evidence="1">
    <name type="scientific">Burkholderia sp. M701</name>
    <dbReference type="NCBI Taxonomy" id="326454"/>
    <lineage>
        <taxon>Bacteria</taxon>
        <taxon>Pseudomonadati</taxon>
        <taxon>Pseudomonadota</taxon>
        <taxon>Betaproteobacteria</taxon>
        <taxon>Burkholderiales</taxon>
        <taxon>Burkholderiaceae</taxon>
        <taxon>Burkholderia</taxon>
    </lineage>
</organism>
<reference evidence="1" key="1">
    <citation type="journal article" date="2014" name="Microbiology">
        <title>A 2,4-dichlorophenoxyacetic acid degradation plasmid pM7012 discloses distribution of an unclassified megaplasmid group across bacterial species.</title>
        <authorList>
            <person name="Sakai Y."/>
            <person name="Ogawa N."/>
            <person name="Shimomura Y."/>
            <person name="Fujii T."/>
        </authorList>
    </citation>
    <scope>NUCLEOTIDE SEQUENCE</scope>
    <source>
        <strain evidence="1">M701</strain>
    </source>
</reference>
<dbReference type="RefSeq" id="WP_023842475.1">
    <property type="nucleotide sequence ID" value="NC_022995.1"/>
</dbReference>
<dbReference type="EMBL" id="AB853026">
    <property type="protein sequence ID" value="BAO18932.1"/>
    <property type="molecule type" value="Genomic_DNA"/>
</dbReference>
<evidence type="ECO:0000313" key="1">
    <source>
        <dbReference type="EMBL" id="BAO18932.1"/>
    </source>
</evidence>
<reference evidence="1" key="2">
    <citation type="submission" date="2024-06" db="EMBL/GenBank/DDBJ databases">
        <authorList>
            <person name="Sakai Y."/>
            <person name="Fujii T."/>
        </authorList>
    </citation>
    <scope>NUCLEOTIDE SEQUENCE</scope>
    <source>
        <strain evidence="1">M701</strain>
        <plasmid evidence="1">pM7012</plasmid>
    </source>
</reference>
<name>V5YNF2_9BURK</name>
<geneLocation type="plasmid" evidence="1">
    <name>pM7012</name>
</geneLocation>
<dbReference type="AlphaFoldDB" id="V5YNF2"/>
<proteinExistence type="predicted"/>
<accession>V5YNF2</accession>
<sequence>MLVKTSAFVGGRNRRPAALFANSTSAVSSSLSIAQAEAAWDLLADCCGFDASVGGEGDRRSAFVARMTDEHLPPQWRTWHFTSADGYEASFSLWQMLISNCSNEPSQSWISRLMRANYALRRLMLVPVIAS</sequence>
<protein>
    <submittedName>
        <fullName evidence="1">Uncharacterized protein</fullName>
    </submittedName>
</protein>